<keyword evidence="5 7" id="KW-0560">Oxidoreductase</keyword>
<dbReference type="GO" id="GO:0005506">
    <property type="term" value="F:iron ion binding"/>
    <property type="evidence" value="ECO:0007669"/>
    <property type="project" value="UniProtKB-UniRule"/>
</dbReference>
<evidence type="ECO:0000256" key="6">
    <source>
        <dbReference type="ARBA" id="ARBA00023004"/>
    </source>
</evidence>
<dbReference type="AlphaFoldDB" id="A0A1G7B9Y4"/>
<keyword evidence="6 7" id="KW-0408">Iron</keyword>
<name>A0A1G7B9Y4_9BURK</name>
<gene>
    <name evidence="9" type="ORF">SAMN05421548_13833</name>
</gene>
<dbReference type="HAMAP" id="MF_00657">
    <property type="entry name" value="Hydroxyl_YbiX"/>
    <property type="match status" value="1"/>
</dbReference>
<evidence type="ECO:0000256" key="1">
    <source>
        <dbReference type="ARBA" id="ARBA00001961"/>
    </source>
</evidence>
<keyword evidence="3 7" id="KW-0847">Vitamin C</keyword>
<dbReference type="PANTHER" id="PTHR41536:SF1">
    <property type="entry name" value="PKHD-TYPE HYDROXYLASE YBIX"/>
    <property type="match status" value="1"/>
</dbReference>
<dbReference type="PANTHER" id="PTHR41536">
    <property type="entry name" value="PKHD-TYPE HYDROXYLASE YBIX"/>
    <property type="match status" value="1"/>
</dbReference>
<evidence type="ECO:0000259" key="8">
    <source>
        <dbReference type="PROSITE" id="PS51471"/>
    </source>
</evidence>
<dbReference type="Pfam" id="PF18331">
    <property type="entry name" value="PKHD_C"/>
    <property type="match status" value="1"/>
</dbReference>
<dbReference type="GO" id="GO:0006974">
    <property type="term" value="P:DNA damage response"/>
    <property type="evidence" value="ECO:0007669"/>
    <property type="project" value="TreeGrafter"/>
</dbReference>
<protein>
    <submittedName>
        <fullName evidence="9">PKHD-type hydroxylase</fullName>
    </submittedName>
</protein>
<feature type="binding site" evidence="7">
    <location>
        <position position="98"/>
    </location>
    <ligand>
        <name>Fe cation</name>
        <dbReference type="ChEBI" id="CHEBI:24875"/>
    </ligand>
</feature>
<dbReference type="NCBIfam" id="NF003974">
    <property type="entry name" value="PRK05467.1-3"/>
    <property type="match status" value="1"/>
</dbReference>
<dbReference type="SUPFAM" id="SSF51197">
    <property type="entry name" value="Clavaminate synthase-like"/>
    <property type="match status" value="1"/>
</dbReference>
<comment type="cofactor">
    <cofactor evidence="1 7">
        <name>L-ascorbate</name>
        <dbReference type="ChEBI" id="CHEBI:38290"/>
    </cofactor>
</comment>
<feature type="binding site" evidence="7">
    <location>
        <position position="170"/>
    </location>
    <ligand>
        <name>2-oxoglutarate</name>
        <dbReference type="ChEBI" id="CHEBI:16810"/>
    </ligand>
</feature>
<feature type="domain" description="Fe2OG dioxygenase" evidence="8">
    <location>
        <begin position="80"/>
        <end position="179"/>
    </location>
</feature>
<dbReference type="InterPro" id="IPR023550">
    <property type="entry name" value="PKHD_hydroxylase"/>
</dbReference>
<dbReference type="GO" id="GO:0031418">
    <property type="term" value="F:L-ascorbic acid binding"/>
    <property type="evidence" value="ECO:0007669"/>
    <property type="project" value="UniProtKB-KW"/>
</dbReference>
<dbReference type="Proteomes" id="UP000198908">
    <property type="component" value="Unassembled WGS sequence"/>
</dbReference>
<dbReference type="SMART" id="SM00702">
    <property type="entry name" value="P4Hc"/>
    <property type="match status" value="1"/>
</dbReference>
<dbReference type="EMBL" id="FMYQ01000038">
    <property type="protein sequence ID" value="SDE23938.1"/>
    <property type="molecule type" value="Genomic_DNA"/>
</dbReference>
<dbReference type="Gene3D" id="4.10.860.20">
    <property type="entry name" value="Rabenosyn, Rab binding domain"/>
    <property type="match status" value="1"/>
</dbReference>
<dbReference type="InterPro" id="IPR005123">
    <property type="entry name" value="Oxoglu/Fe-dep_dioxygenase_dom"/>
</dbReference>
<evidence type="ECO:0000313" key="9">
    <source>
        <dbReference type="EMBL" id="SDE23938.1"/>
    </source>
</evidence>
<dbReference type="InterPro" id="IPR041097">
    <property type="entry name" value="PKHD_C"/>
</dbReference>
<dbReference type="GO" id="GO:0006879">
    <property type="term" value="P:intracellular iron ion homeostasis"/>
    <property type="evidence" value="ECO:0007669"/>
    <property type="project" value="TreeGrafter"/>
</dbReference>
<evidence type="ECO:0000256" key="7">
    <source>
        <dbReference type="HAMAP-Rule" id="MF_00657"/>
    </source>
</evidence>
<reference evidence="10" key="1">
    <citation type="submission" date="2016-09" db="EMBL/GenBank/DDBJ databases">
        <authorList>
            <person name="Varghese N."/>
            <person name="Submissions S."/>
        </authorList>
    </citation>
    <scope>NUCLEOTIDE SEQUENCE [LARGE SCALE GENOMIC DNA]</scope>
    <source>
        <strain evidence="10">TNe-862</strain>
    </source>
</reference>
<keyword evidence="10" id="KW-1185">Reference proteome</keyword>
<dbReference type="InterPro" id="IPR044862">
    <property type="entry name" value="Pro_4_hyd_alph_FE2OG_OXY"/>
</dbReference>
<proteinExistence type="inferred from homology"/>
<dbReference type="STRING" id="416944.SAMN05421548_13833"/>
<evidence type="ECO:0000313" key="10">
    <source>
        <dbReference type="Proteomes" id="UP000198908"/>
    </source>
</evidence>
<dbReference type="OrthoDB" id="9812472at2"/>
<sequence>MLVHVPNVLTPEQVRTLRARLDNAGDAWVDGRATAGWSGAPVKRNEQIAEHTPVARELGDMVLAAIERNPLFISAALPNQVYPPLFNRYEGGMTFGAHVDGAVRVLPSGVKLRTDVSCTLFLSSPDEYDGGELVVEDTYGVQEVKLPAGDMIVYPATSLHQVTPVTRGARVASFFWVQSLVRDDTKRALLFDMDTAIQRLNASDADAQARRSLVGCYHNLLRLWSET</sequence>
<dbReference type="GO" id="GO:0016706">
    <property type="term" value="F:2-oxoglutarate-dependent dioxygenase activity"/>
    <property type="evidence" value="ECO:0007669"/>
    <property type="project" value="UniProtKB-UniRule"/>
</dbReference>
<comment type="cofactor">
    <cofactor evidence="7">
        <name>Fe(2+)</name>
        <dbReference type="ChEBI" id="CHEBI:29033"/>
    </cofactor>
    <text evidence="7">Binds 1 Fe(2+) ion per subunit.</text>
</comment>
<evidence type="ECO:0000256" key="3">
    <source>
        <dbReference type="ARBA" id="ARBA00022896"/>
    </source>
</evidence>
<feature type="binding site" evidence="7">
    <location>
        <position position="160"/>
    </location>
    <ligand>
        <name>Fe cation</name>
        <dbReference type="ChEBI" id="CHEBI:24875"/>
    </ligand>
</feature>
<keyword evidence="4 7" id="KW-0223">Dioxygenase</keyword>
<dbReference type="PROSITE" id="PS51471">
    <property type="entry name" value="FE2OG_OXY"/>
    <property type="match status" value="1"/>
</dbReference>
<organism evidence="9 10">
    <name type="scientific">Paraburkholderia lycopersici</name>
    <dbReference type="NCBI Taxonomy" id="416944"/>
    <lineage>
        <taxon>Bacteria</taxon>
        <taxon>Pseudomonadati</taxon>
        <taxon>Pseudomonadota</taxon>
        <taxon>Betaproteobacteria</taxon>
        <taxon>Burkholderiales</taxon>
        <taxon>Burkholderiaceae</taxon>
        <taxon>Paraburkholderia</taxon>
    </lineage>
</organism>
<evidence type="ECO:0000256" key="5">
    <source>
        <dbReference type="ARBA" id="ARBA00023002"/>
    </source>
</evidence>
<dbReference type="NCBIfam" id="NF003975">
    <property type="entry name" value="PRK05467.1-4"/>
    <property type="match status" value="1"/>
</dbReference>
<evidence type="ECO:0000256" key="4">
    <source>
        <dbReference type="ARBA" id="ARBA00022964"/>
    </source>
</evidence>
<dbReference type="Pfam" id="PF13640">
    <property type="entry name" value="2OG-FeII_Oxy_3"/>
    <property type="match status" value="1"/>
</dbReference>
<evidence type="ECO:0000256" key="2">
    <source>
        <dbReference type="ARBA" id="ARBA00022723"/>
    </source>
</evidence>
<accession>A0A1G7B9Y4</accession>
<keyword evidence="2 7" id="KW-0479">Metal-binding</keyword>
<dbReference type="Gene3D" id="2.60.120.620">
    <property type="entry name" value="q2cbj1_9rhob like domain"/>
    <property type="match status" value="1"/>
</dbReference>
<dbReference type="RefSeq" id="WP_092005132.1">
    <property type="nucleotide sequence ID" value="NZ_FMYQ01000038.1"/>
</dbReference>
<dbReference type="InterPro" id="IPR006620">
    <property type="entry name" value="Pro_4_hyd_alph"/>
</dbReference>
<feature type="binding site" evidence="7">
    <location>
        <position position="100"/>
    </location>
    <ligand>
        <name>Fe cation</name>
        <dbReference type="ChEBI" id="CHEBI:24875"/>
    </ligand>
</feature>